<dbReference type="Gene3D" id="3.40.50.300">
    <property type="entry name" value="P-loop containing nucleotide triphosphate hydrolases"/>
    <property type="match status" value="1"/>
</dbReference>
<evidence type="ECO:0000256" key="3">
    <source>
        <dbReference type="ARBA" id="ARBA00022448"/>
    </source>
</evidence>
<keyword evidence="8" id="KW-1278">Translocase</keyword>
<accession>A0ABT1NIK1</accession>
<dbReference type="PANTHER" id="PTHR43297:SF14">
    <property type="entry name" value="ATPASE AAA-TYPE CORE DOMAIN-CONTAINING PROTEIN"/>
    <property type="match status" value="1"/>
</dbReference>
<evidence type="ECO:0000256" key="8">
    <source>
        <dbReference type="ARBA" id="ARBA00022967"/>
    </source>
</evidence>
<dbReference type="InterPro" id="IPR017871">
    <property type="entry name" value="ABC_transporter-like_CS"/>
</dbReference>
<dbReference type="InterPro" id="IPR050388">
    <property type="entry name" value="ABC_Ni/Peptide_Import"/>
</dbReference>
<keyword evidence="5" id="KW-0997">Cell inner membrane</keyword>
<dbReference type="PANTHER" id="PTHR43297">
    <property type="entry name" value="OLIGOPEPTIDE TRANSPORT ATP-BINDING PROTEIN APPD"/>
    <property type="match status" value="1"/>
</dbReference>
<feature type="domain" description="ABC transporter" evidence="10">
    <location>
        <begin position="5"/>
        <end position="256"/>
    </location>
</feature>
<keyword evidence="9" id="KW-0472">Membrane</keyword>
<sequence>MKPLLEIKDLQVSFLMKDKLINAVDGVSFDIPRKKIVALVGESGSGKSVTALSVMGLIGYESGRVMNGEIIFDGQDILNMKEKKLSKIRGKDISMIYQDPMSTLNPAISVGEQIRESLLIHKMASRKDSKEISIKLMEEVGIPDSPQRYRDLPGSFSGGMRQRIMIAMALSCKPKLLIADEPTTALDVSIQAEIMNTLQDMKNRIGMSVLLITHDLGLVAQYAERAIVMYCGKVMEESSVQSLFEEPLHPYTIGLMNCIPRIDISRDELSSIPGYVPSIANYPSGCRFHDRCSEAKPVCRDKMPDLIQINEDRRVRCWLY</sequence>
<comment type="caution">
    <text evidence="11">The sequence shown here is derived from an EMBL/GenBank/DDBJ whole genome shotgun (WGS) entry which is preliminary data.</text>
</comment>
<dbReference type="CDD" id="cd03257">
    <property type="entry name" value="ABC_NikE_OppD_transporters"/>
    <property type="match status" value="1"/>
</dbReference>
<dbReference type="Proteomes" id="UP001651880">
    <property type="component" value="Unassembled WGS sequence"/>
</dbReference>
<comment type="similarity">
    <text evidence="2">Belongs to the ABC transporter superfamily.</text>
</comment>
<evidence type="ECO:0000313" key="12">
    <source>
        <dbReference type="Proteomes" id="UP001651880"/>
    </source>
</evidence>
<evidence type="ECO:0000256" key="4">
    <source>
        <dbReference type="ARBA" id="ARBA00022475"/>
    </source>
</evidence>
<dbReference type="Pfam" id="PF08352">
    <property type="entry name" value="oligo_HPY"/>
    <property type="match status" value="1"/>
</dbReference>
<evidence type="ECO:0000256" key="5">
    <source>
        <dbReference type="ARBA" id="ARBA00022519"/>
    </source>
</evidence>
<dbReference type="InterPro" id="IPR003439">
    <property type="entry name" value="ABC_transporter-like_ATP-bd"/>
</dbReference>
<evidence type="ECO:0000259" key="10">
    <source>
        <dbReference type="PROSITE" id="PS50893"/>
    </source>
</evidence>
<dbReference type="SUPFAM" id="SSF52540">
    <property type="entry name" value="P-loop containing nucleoside triphosphate hydrolases"/>
    <property type="match status" value="1"/>
</dbReference>
<keyword evidence="7 11" id="KW-0067">ATP-binding</keyword>
<keyword evidence="6" id="KW-0547">Nucleotide-binding</keyword>
<organism evidence="11 12">
    <name type="scientific">Lutispora saccharofermentans</name>
    <dbReference type="NCBI Taxonomy" id="3024236"/>
    <lineage>
        <taxon>Bacteria</taxon>
        <taxon>Bacillati</taxon>
        <taxon>Bacillota</taxon>
        <taxon>Clostridia</taxon>
        <taxon>Lutisporales</taxon>
        <taxon>Lutisporaceae</taxon>
        <taxon>Lutispora</taxon>
    </lineage>
</organism>
<dbReference type="SMART" id="SM00382">
    <property type="entry name" value="AAA"/>
    <property type="match status" value="1"/>
</dbReference>
<evidence type="ECO:0000256" key="9">
    <source>
        <dbReference type="ARBA" id="ARBA00023136"/>
    </source>
</evidence>
<evidence type="ECO:0000256" key="6">
    <source>
        <dbReference type="ARBA" id="ARBA00022741"/>
    </source>
</evidence>
<keyword evidence="3" id="KW-0813">Transport</keyword>
<evidence type="ECO:0000256" key="1">
    <source>
        <dbReference type="ARBA" id="ARBA00004202"/>
    </source>
</evidence>
<evidence type="ECO:0000313" key="11">
    <source>
        <dbReference type="EMBL" id="MCQ1531022.1"/>
    </source>
</evidence>
<dbReference type="InterPro" id="IPR027417">
    <property type="entry name" value="P-loop_NTPase"/>
</dbReference>
<dbReference type="PROSITE" id="PS00211">
    <property type="entry name" value="ABC_TRANSPORTER_1"/>
    <property type="match status" value="1"/>
</dbReference>
<dbReference type="Pfam" id="PF00005">
    <property type="entry name" value="ABC_tran"/>
    <property type="match status" value="1"/>
</dbReference>
<dbReference type="InterPro" id="IPR003593">
    <property type="entry name" value="AAA+_ATPase"/>
</dbReference>
<dbReference type="PROSITE" id="PS50893">
    <property type="entry name" value="ABC_TRANSPORTER_2"/>
    <property type="match status" value="1"/>
</dbReference>
<evidence type="ECO:0000256" key="7">
    <source>
        <dbReference type="ARBA" id="ARBA00022840"/>
    </source>
</evidence>
<dbReference type="GO" id="GO:0005524">
    <property type="term" value="F:ATP binding"/>
    <property type="evidence" value="ECO:0007669"/>
    <property type="project" value="UniProtKB-KW"/>
</dbReference>
<reference evidence="11 12" key="1">
    <citation type="submission" date="2021-10" db="EMBL/GenBank/DDBJ databases">
        <title>Lutispora strain m25 sp. nov., a thermophilic, non-spore-forming bacterium isolated from a lab-scale methanogenic bioreactor digesting anaerobic sludge.</title>
        <authorList>
            <person name="El Houari A."/>
            <person name="Mcdonald J."/>
        </authorList>
    </citation>
    <scope>NUCLEOTIDE SEQUENCE [LARGE SCALE GENOMIC DNA]</scope>
    <source>
        <strain evidence="12">m25</strain>
    </source>
</reference>
<keyword evidence="4" id="KW-1003">Cell membrane</keyword>
<name>A0ABT1NIK1_9FIRM</name>
<evidence type="ECO:0000256" key="2">
    <source>
        <dbReference type="ARBA" id="ARBA00005417"/>
    </source>
</evidence>
<protein>
    <submittedName>
        <fullName evidence="11">ABC transporter ATP-binding protein</fullName>
    </submittedName>
</protein>
<keyword evidence="12" id="KW-1185">Reference proteome</keyword>
<dbReference type="RefSeq" id="WP_255228543.1">
    <property type="nucleotide sequence ID" value="NZ_JAJEKE010000017.1"/>
</dbReference>
<dbReference type="NCBIfam" id="TIGR01727">
    <property type="entry name" value="oligo_HPY"/>
    <property type="match status" value="1"/>
</dbReference>
<dbReference type="EMBL" id="JAJEKE010000017">
    <property type="protein sequence ID" value="MCQ1531022.1"/>
    <property type="molecule type" value="Genomic_DNA"/>
</dbReference>
<gene>
    <name evidence="11" type="ORF">LJD61_15940</name>
</gene>
<proteinExistence type="inferred from homology"/>
<dbReference type="InterPro" id="IPR013563">
    <property type="entry name" value="Oligopep_ABC_C"/>
</dbReference>
<comment type="subcellular location">
    <subcellularLocation>
        <location evidence="1">Cell membrane</location>
        <topology evidence="1">Peripheral membrane protein</topology>
    </subcellularLocation>
</comment>